<dbReference type="Proteomes" id="UP000398389">
    <property type="component" value="Unassembled WGS sequence"/>
</dbReference>
<dbReference type="Pfam" id="PF03178">
    <property type="entry name" value="CPSF_A"/>
    <property type="match status" value="1"/>
</dbReference>
<dbReference type="InterPro" id="IPR004871">
    <property type="entry name" value="RSE1/DDB1/CPSF1_C"/>
</dbReference>
<dbReference type="GO" id="GO:0005634">
    <property type="term" value="C:nucleus"/>
    <property type="evidence" value="ECO:0007669"/>
    <property type="project" value="InterPro"/>
</dbReference>
<dbReference type="SUPFAM" id="SSF50978">
    <property type="entry name" value="WD40 repeat-like"/>
    <property type="match status" value="1"/>
</dbReference>
<protein>
    <recommendedName>
        <fullName evidence="1">RSE1/DDB1/CPSF1 C-terminal domain-containing protein</fullName>
    </recommendedName>
</protein>
<proteinExistence type="predicted"/>
<dbReference type="InterPro" id="IPR036322">
    <property type="entry name" value="WD40_repeat_dom_sf"/>
</dbReference>
<reference evidence="2 3" key="1">
    <citation type="submission" date="2019-09" db="EMBL/GenBank/DDBJ databases">
        <authorList>
            <person name="Brejova B."/>
        </authorList>
    </citation>
    <scope>NUCLEOTIDE SEQUENCE [LARGE SCALE GENOMIC DNA]</scope>
</reference>
<name>A0A5E8BYD8_9ASCO</name>
<evidence type="ECO:0000313" key="2">
    <source>
        <dbReference type="EMBL" id="VVT56504.1"/>
    </source>
</evidence>
<keyword evidence="3" id="KW-1185">Reference proteome</keyword>
<gene>
    <name evidence="2" type="ORF">SAPINGB_P005113</name>
</gene>
<dbReference type="Gene3D" id="2.130.10.10">
    <property type="entry name" value="YVTN repeat-like/Quinoprotein amine dehydrogenase"/>
    <property type="match status" value="1"/>
</dbReference>
<feature type="domain" description="RSE1/DDB1/CPSF1 C-terminal" evidence="1">
    <location>
        <begin position="916"/>
        <end position="1149"/>
    </location>
</feature>
<dbReference type="OrthoDB" id="4080238at2759"/>
<sequence length="1205" mass="137097">MSWSGVVKYTLSPSAYVIQSLFYTDKNGDVDIVIVKTESITYKDKTISILSRILQASVIKGKTSQSNDILILALFSGHLLFVDLTTWSVIKNIQIHGLNTLSYPIDCVGWNIASDTLGKVVALASSNSVRFYTPPKDHDFSSRLINHHQINLDAHMIFNILFLPYQKGTSSLHLMFVVLYLSKLGDIKIALYSWWTENSISSISHYATTPLPPTLESCYPLFMIPIFCNTGAILLICQNTETKSTTASVITVNDLVSATLEHKVIVLPEVPTAYYQENELFRFSQLTKGYSDKQRIFFATESNKIYHLLINTESGDMHIEEFLQLPFSIGSTLLLRFYDSNNGMIVDSLLEKTDYLSIHTNGNGTIGGNFFFSKSGDNHQLLYYDRSQHWGPIHDGLEINTENSFSYSDYHHKKSEIFLASGTTSNSWELNHIRHGVRALHRFTDLQLIMGSQVFSASAPQSENDNLDLTPFNYILTTSFAGTRIFKSTFLTESHDSTLGDQLIEEFPQHLPIDFLNETKAFSSFKNYLIQITTKNIIITDLGKSTIKKEFEFISRAHIFENYILISSIPSDFENDPLSQSKIMEIILYQFDVNSPLNMDCLTFVAKTQMEQNFLTDVTSLWILPSSVDDSSQSIYVFVSILTDIKSSLKIFNVGRNKELAEIQHITNGISTPVDIVSVSSEDIWYNAILVGQRNGTYFYAEWNDTEFFIRFSYTIGDSVGVRFIKDGEKVFALCGFIYRLSSLDFVSPFRPELVVFDKNELDFPSSFCLFLSQKSDENEAIVFAAIFGDKLAIVEASGRSGYFTKSTPLAGPPRQLLYLDHIGIIATILNFSYELGDNEENAIQQSLIQFIDPKIGSVLDIDKWKPVSQSSKPNTGGNIYGSHSAIENIDKFLCMMVWTFKKNTDVYKYLVIAGETNKKGQLYLLDVRRKKSSPSVELHRRFSKSFNSPVFSIDQLDNNTIICVTSSSVELLRLELDCQSESEKPVYRLSRLDFTMNTPMRHVSVKNQFVYLSSCNSVQVYKYNYDRLSLLQSEDKMRTSIFQIVLDDNTLIVTDSSKNVTIYGSNSYKETVTSTNLEVLSEIQFPTLIVKVFPITATKNNYLLKHMDPEQISKETGKITQDLIALGVDGSMYMLHLINRENYKFLRTKIEKLNETPSAELESIFLKEDKKQTRVIDLDEMLRRHSNAEWIKFSARFNPINEYW</sequence>
<accession>A0A5E8BYD8</accession>
<organism evidence="2 3">
    <name type="scientific">Magnusiomyces paraingens</name>
    <dbReference type="NCBI Taxonomy" id="2606893"/>
    <lineage>
        <taxon>Eukaryota</taxon>
        <taxon>Fungi</taxon>
        <taxon>Dikarya</taxon>
        <taxon>Ascomycota</taxon>
        <taxon>Saccharomycotina</taxon>
        <taxon>Dipodascomycetes</taxon>
        <taxon>Dipodascales</taxon>
        <taxon>Dipodascaceae</taxon>
        <taxon>Magnusiomyces</taxon>
    </lineage>
</organism>
<dbReference type="EMBL" id="CABVLU010000004">
    <property type="protein sequence ID" value="VVT56504.1"/>
    <property type="molecule type" value="Genomic_DNA"/>
</dbReference>
<evidence type="ECO:0000313" key="3">
    <source>
        <dbReference type="Proteomes" id="UP000398389"/>
    </source>
</evidence>
<dbReference type="RefSeq" id="XP_031855719.1">
    <property type="nucleotide sequence ID" value="XM_031999828.1"/>
</dbReference>
<dbReference type="GeneID" id="43583928"/>
<evidence type="ECO:0000259" key="1">
    <source>
        <dbReference type="Pfam" id="PF03178"/>
    </source>
</evidence>
<dbReference type="InterPro" id="IPR015943">
    <property type="entry name" value="WD40/YVTN_repeat-like_dom_sf"/>
</dbReference>
<dbReference type="GO" id="GO:0003676">
    <property type="term" value="F:nucleic acid binding"/>
    <property type="evidence" value="ECO:0007669"/>
    <property type="project" value="InterPro"/>
</dbReference>
<dbReference type="AlphaFoldDB" id="A0A5E8BYD8"/>